<dbReference type="EMBL" id="GBXM01037524">
    <property type="protein sequence ID" value="JAH71053.1"/>
    <property type="molecule type" value="Transcribed_RNA"/>
</dbReference>
<dbReference type="AlphaFoldDB" id="A0A0E9V1C0"/>
<reference evidence="1" key="1">
    <citation type="submission" date="2014-11" db="EMBL/GenBank/DDBJ databases">
        <authorList>
            <person name="Amaro Gonzalez C."/>
        </authorList>
    </citation>
    <scope>NUCLEOTIDE SEQUENCE</scope>
</reference>
<proteinExistence type="predicted"/>
<sequence>MCVVHVDNHCKHKKTADVSLCQFFLPMLQKCSGSRAMCVFAGNRLTIKVHSN</sequence>
<accession>A0A0E9V1C0</accession>
<evidence type="ECO:0000313" key="1">
    <source>
        <dbReference type="EMBL" id="JAH71053.1"/>
    </source>
</evidence>
<name>A0A0E9V1C0_ANGAN</name>
<protein>
    <submittedName>
        <fullName evidence="1">Uncharacterized protein</fullName>
    </submittedName>
</protein>
<organism evidence="1">
    <name type="scientific">Anguilla anguilla</name>
    <name type="common">European freshwater eel</name>
    <name type="synonym">Muraena anguilla</name>
    <dbReference type="NCBI Taxonomy" id="7936"/>
    <lineage>
        <taxon>Eukaryota</taxon>
        <taxon>Metazoa</taxon>
        <taxon>Chordata</taxon>
        <taxon>Craniata</taxon>
        <taxon>Vertebrata</taxon>
        <taxon>Euteleostomi</taxon>
        <taxon>Actinopterygii</taxon>
        <taxon>Neopterygii</taxon>
        <taxon>Teleostei</taxon>
        <taxon>Anguilliformes</taxon>
        <taxon>Anguillidae</taxon>
        <taxon>Anguilla</taxon>
    </lineage>
</organism>
<reference evidence="1" key="2">
    <citation type="journal article" date="2015" name="Fish Shellfish Immunol.">
        <title>Early steps in the European eel (Anguilla anguilla)-Vibrio vulnificus interaction in the gills: Role of the RtxA13 toxin.</title>
        <authorList>
            <person name="Callol A."/>
            <person name="Pajuelo D."/>
            <person name="Ebbesson L."/>
            <person name="Teles M."/>
            <person name="MacKenzie S."/>
            <person name="Amaro C."/>
        </authorList>
    </citation>
    <scope>NUCLEOTIDE SEQUENCE</scope>
</reference>